<protein>
    <submittedName>
        <fullName evidence="1">Uncharacterized protein</fullName>
    </submittedName>
</protein>
<proteinExistence type="predicted"/>
<evidence type="ECO:0000313" key="2">
    <source>
        <dbReference type="Proteomes" id="UP001143856"/>
    </source>
</evidence>
<name>A0ACC1N609_9PEZI</name>
<comment type="caution">
    <text evidence="1">The sequence shown here is derived from an EMBL/GenBank/DDBJ whole genome shotgun (WGS) entry which is preliminary data.</text>
</comment>
<accession>A0ACC1N609</accession>
<sequence>MESLVHVLMVGRRFMKVFDSKPGIAEKVIQNQIHPLLLPLAVANMEASRKEYTHQDLDEVKKLYLDVLYNPSHFTDRLKGRPNWEHRFPIKDLIRMGRVYTLIKRLTRKFSSAAWSHLSPSGEPAKLSEAEEVRFYRAFYRLELFSKLCRGDSVIGDSFLHTRSCFFLLMHAPWERGQMACINHFWYAMCSKLVDTGEPRDYVGPFFEPVDAFRRRKFPDALLSQGVEFWVSMLEARNPRELATIWLTTTRKKSVRLSDMLALTCLADGYYSPWYTTGEDTRKYILPNTPYDDRDPGPVRMWVRCHGWSTNVFRTSIMIGREVFGRLAYLFWDEERCERENLYRLFGYWARLDPPNFTR</sequence>
<keyword evidence="2" id="KW-1185">Reference proteome</keyword>
<organism evidence="1 2">
    <name type="scientific">Xylaria curta</name>
    <dbReference type="NCBI Taxonomy" id="42375"/>
    <lineage>
        <taxon>Eukaryota</taxon>
        <taxon>Fungi</taxon>
        <taxon>Dikarya</taxon>
        <taxon>Ascomycota</taxon>
        <taxon>Pezizomycotina</taxon>
        <taxon>Sordariomycetes</taxon>
        <taxon>Xylariomycetidae</taxon>
        <taxon>Xylariales</taxon>
        <taxon>Xylariaceae</taxon>
        <taxon>Xylaria</taxon>
    </lineage>
</organism>
<dbReference type="EMBL" id="JAPDGR010002785">
    <property type="protein sequence ID" value="KAJ2974228.1"/>
    <property type="molecule type" value="Genomic_DNA"/>
</dbReference>
<gene>
    <name evidence="1" type="ORF">NUW58_g8726</name>
</gene>
<reference evidence="1" key="1">
    <citation type="submission" date="2022-10" db="EMBL/GenBank/DDBJ databases">
        <title>Genome Sequence of Xylaria curta.</title>
        <authorList>
            <person name="Buettner E."/>
        </authorList>
    </citation>
    <scope>NUCLEOTIDE SEQUENCE</scope>
    <source>
        <strain evidence="1">Babe10</strain>
    </source>
</reference>
<dbReference type="Proteomes" id="UP001143856">
    <property type="component" value="Unassembled WGS sequence"/>
</dbReference>
<evidence type="ECO:0000313" key="1">
    <source>
        <dbReference type="EMBL" id="KAJ2974228.1"/>
    </source>
</evidence>